<evidence type="ECO:0000313" key="13">
    <source>
        <dbReference type="Proteomes" id="UP000233220"/>
    </source>
</evidence>
<dbReference type="Pfam" id="PF00298">
    <property type="entry name" value="Ribosomal_L11"/>
    <property type="match status" value="1"/>
</dbReference>
<dbReference type="GO" id="GO:0006412">
    <property type="term" value="P:translation"/>
    <property type="evidence" value="ECO:0007669"/>
    <property type="project" value="InterPro"/>
</dbReference>
<keyword evidence="2 8" id="KW-0689">Ribosomal protein</keyword>
<dbReference type="PROSITE" id="PS00359">
    <property type="entry name" value="RIBOSOMAL_L11"/>
    <property type="match status" value="1"/>
</dbReference>
<keyword evidence="9" id="KW-0472">Membrane</keyword>
<keyword evidence="13" id="KW-1185">Reference proteome</keyword>
<protein>
    <recommendedName>
        <fullName evidence="4">Large ribosomal subunit protein uL11</fullName>
    </recommendedName>
    <alternativeName>
        <fullName evidence="5">60S ribosomal protein L12</fullName>
    </alternativeName>
</protein>
<dbReference type="InterPro" id="IPR036796">
    <property type="entry name" value="Ribosomal_uL11_N_sf"/>
</dbReference>
<dbReference type="GO" id="GO:0022625">
    <property type="term" value="C:cytosolic large ribosomal subunit"/>
    <property type="evidence" value="ECO:0007669"/>
    <property type="project" value="TreeGrafter"/>
</dbReference>
<evidence type="ECO:0000256" key="8">
    <source>
        <dbReference type="RuleBase" id="RU003978"/>
    </source>
</evidence>
<dbReference type="InterPro" id="IPR020783">
    <property type="entry name" value="Ribosomal_uL11_C"/>
</dbReference>
<dbReference type="SMART" id="SM00649">
    <property type="entry name" value="RL11"/>
    <property type="match status" value="1"/>
</dbReference>
<dbReference type="GeneTree" id="ENSGT00390000006922"/>
<dbReference type="Ensembl" id="ENSSBOT00000057294.1">
    <property type="protein sequence ID" value="ENSSBOP00000040328.1"/>
    <property type="gene ID" value="ENSSBOG00000036154.1"/>
</dbReference>
<dbReference type="GO" id="GO:0003735">
    <property type="term" value="F:structural constituent of ribosome"/>
    <property type="evidence" value="ECO:0007669"/>
    <property type="project" value="InterPro"/>
</dbReference>
<dbReference type="PANTHER" id="PTHR11661">
    <property type="entry name" value="60S RIBOSOMAL PROTEIN L12"/>
    <property type="match status" value="1"/>
</dbReference>
<evidence type="ECO:0000259" key="11">
    <source>
        <dbReference type="Pfam" id="PF03946"/>
    </source>
</evidence>
<dbReference type="SUPFAM" id="SSF54747">
    <property type="entry name" value="Ribosomal L11/L12e N-terminal domain"/>
    <property type="match status" value="1"/>
</dbReference>
<proteinExistence type="inferred from homology"/>
<feature type="domain" description="Large ribosomal subunit protein uL11 N-terminal" evidence="11">
    <location>
        <begin position="76"/>
        <end position="132"/>
    </location>
</feature>
<keyword evidence="9" id="KW-1133">Transmembrane helix</keyword>
<dbReference type="Gene3D" id="1.10.10.250">
    <property type="entry name" value="Ribosomal protein L11, C-terminal domain"/>
    <property type="match status" value="1"/>
</dbReference>
<dbReference type="Gene3D" id="3.30.1550.10">
    <property type="entry name" value="Ribosomal protein L11/L12, N-terminal domain"/>
    <property type="match status" value="1"/>
</dbReference>
<dbReference type="InterPro" id="IPR020785">
    <property type="entry name" value="Ribosomal_uL11_CS"/>
</dbReference>
<evidence type="ECO:0000256" key="6">
    <source>
        <dbReference type="ARBA" id="ARBA00045484"/>
    </source>
</evidence>
<dbReference type="Proteomes" id="UP000233220">
    <property type="component" value="Unplaced"/>
</dbReference>
<evidence type="ECO:0000256" key="3">
    <source>
        <dbReference type="ARBA" id="ARBA00023274"/>
    </source>
</evidence>
<reference evidence="12" key="1">
    <citation type="submission" date="2025-08" db="UniProtKB">
        <authorList>
            <consortium name="Ensembl"/>
        </authorList>
    </citation>
    <scope>IDENTIFICATION</scope>
</reference>
<dbReference type="CDD" id="cd00349">
    <property type="entry name" value="Ribosomal_L11"/>
    <property type="match status" value="1"/>
</dbReference>
<dbReference type="InterPro" id="IPR000911">
    <property type="entry name" value="Ribosomal_uL11"/>
</dbReference>
<keyword evidence="3 8" id="KW-0687">Ribonucleoprotein</keyword>
<evidence type="ECO:0000256" key="4">
    <source>
        <dbReference type="ARBA" id="ARBA00035203"/>
    </source>
</evidence>
<name>A0A2K6V846_SAIBB</name>
<evidence type="ECO:0000256" key="7">
    <source>
        <dbReference type="ARBA" id="ARBA00046571"/>
    </source>
</evidence>
<dbReference type="PANTHER" id="PTHR11661:SF2">
    <property type="entry name" value="LARGE RIBOSOMAL SUBUNIT PROTEIN UL11"/>
    <property type="match status" value="1"/>
</dbReference>
<evidence type="ECO:0000259" key="10">
    <source>
        <dbReference type="Pfam" id="PF00298"/>
    </source>
</evidence>
<dbReference type="SUPFAM" id="SSF46906">
    <property type="entry name" value="Ribosomal protein L11, C-terminal domain"/>
    <property type="match status" value="1"/>
</dbReference>
<dbReference type="GO" id="GO:0070180">
    <property type="term" value="F:large ribosomal subunit rRNA binding"/>
    <property type="evidence" value="ECO:0007669"/>
    <property type="project" value="TreeGrafter"/>
</dbReference>
<organism evidence="12 13">
    <name type="scientific">Saimiri boliviensis boliviensis</name>
    <name type="common">Bolivian squirrel monkey</name>
    <dbReference type="NCBI Taxonomy" id="39432"/>
    <lineage>
        <taxon>Eukaryota</taxon>
        <taxon>Metazoa</taxon>
        <taxon>Chordata</taxon>
        <taxon>Craniata</taxon>
        <taxon>Vertebrata</taxon>
        <taxon>Euteleostomi</taxon>
        <taxon>Mammalia</taxon>
        <taxon>Eutheria</taxon>
        <taxon>Euarchontoglires</taxon>
        <taxon>Primates</taxon>
        <taxon>Haplorrhini</taxon>
        <taxon>Platyrrhini</taxon>
        <taxon>Cebidae</taxon>
        <taxon>Saimiriinae</taxon>
        <taxon>Saimiri</taxon>
    </lineage>
</organism>
<reference evidence="12" key="2">
    <citation type="submission" date="2025-09" db="UniProtKB">
        <authorList>
            <consortium name="Ensembl"/>
        </authorList>
    </citation>
    <scope>IDENTIFICATION</scope>
</reference>
<comment type="similarity">
    <text evidence="1 8">Belongs to the universal ribosomal protein uL11 family.</text>
</comment>
<feature type="domain" description="Large ribosomal subunit protein uL11 C-terminal" evidence="10">
    <location>
        <begin position="137"/>
        <end position="206"/>
    </location>
</feature>
<evidence type="ECO:0000256" key="2">
    <source>
        <dbReference type="ARBA" id="ARBA00022980"/>
    </source>
</evidence>
<dbReference type="FunFam" id="3.30.1550.10:FF:000002">
    <property type="entry name" value="60S ribosomal protein L12"/>
    <property type="match status" value="1"/>
</dbReference>
<dbReference type="InterPro" id="IPR020784">
    <property type="entry name" value="Ribosomal_uL11_N"/>
</dbReference>
<keyword evidence="9" id="KW-0812">Transmembrane</keyword>
<dbReference type="HAMAP" id="MF_00736">
    <property type="entry name" value="Ribosomal_uL11"/>
    <property type="match status" value="1"/>
</dbReference>
<dbReference type="STRING" id="39432.ENSSBOP00000040328"/>
<evidence type="ECO:0000256" key="5">
    <source>
        <dbReference type="ARBA" id="ARBA00035320"/>
    </source>
</evidence>
<dbReference type="Pfam" id="PF03946">
    <property type="entry name" value="Ribosomal_L11_N"/>
    <property type="match status" value="1"/>
</dbReference>
<dbReference type="FunFam" id="1.10.10.250:FF:000002">
    <property type="entry name" value="60S ribosomal protein L12"/>
    <property type="match status" value="1"/>
</dbReference>
<comment type="function">
    <text evidence="6">Component of the large ribosomal subunit. The ribosome is a large ribonucleoprotein complex responsible for the synthesis of proteins in the cell. Binds directly to 26S ribosomal RNA.</text>
</comment>
<accession>A0A2K6V846</accession>
<feature type="transmembrane region" description="Helical" evidence="9">
    <location>
        <begin position="23"/>
        <end position="39"/>
    </location>
</feature>
<dbReference type="InterPro" id="IPR036769">
    <property type="entry name" value="Ribosomal_uL11_C_sf"/>
</dbReference>
<comment type="subunit">
    <text evidence="7">Component of the large ribosomal subunit. Mature ribosomes consist of a small (40S) and a large (60S) subunit. The 40S subunit contains about 33 different proteins and 1 molecule of RNA (18S). The 60S subunit contains about 49 different proteins and 3 molecules of RNA (28S, 5.8S and 5S).</text>
</comment>
<sequence length="250" mass="27306">MATRASLEGWAVKTVLASAEFSYLYPALLVLFPAFRLSARRRPRCNFLRSSRIRVHPTPAASTMPPKFDPNEIKVVYLRCTGGEVGATSALAPKIGPLGLSPKKVGDDIAKATGDWKGLRITVKLTIQNRQAQIEVVPSASALIIKALKEPPRDRKKQKNIKHSGNITFDEIVNIARQMRHRSLARELSGTIKEILGTAQSVGCNVDGRHPHDIIDDINSGAVECPAVSDFCFTCCNRGKRGAIQCIHGD</sequence>
<evidence type="ECO:0000256" key="9">
    <source>
        <dbReference type="SAM" id="Phobius"/>
    </source>
</evidence>
<evidence type="ECO:0000313" key="12">
    <source>
        <dbReference type="Ensembl" id="ENSSBOP00000040328.1"/>
    </source>
</evidence>
<evidence type="ECO:0000256" key="1">
    <source>
        <dbReference type="ARBA" id="ARBA00010537"/>
    </source>
</evidence>
<dbReference type="AlphaFoldDB" id="A0A2K6V846"/>